<organism evidence="1 2">
    <name type="scientific">Eumeta variegata</name>
    <name type="common">Bagworm moth</name>
    <name type="synonym">Eumeta japonica</name>
    <dbReference type="NCBI Taxonomy" id="151549"/>
    <lineage>
        <taxon>Eukaryota</taxon>
        <taxon>Metazoa</taxon>
        <taxon>Ecdysozoa</taxon>
        <taxon>Arthropoda</taxon>
        <taxon>Hexapoda</taxon>
        <taxon>Insecta</taxon>
        <taxon>Pterygota</taxon>
        <taxon>Neoptera</taxon>
        <taxon>Endopterygota</taxon>
        <taxon>Lepidoptera</taxon>
        <taxon>Glossata</taxon>
        <taxon>Ditrysia</taxon>
        <taxon>Tineoidea</taxon>
        <taxon>Psychidae</taxon>
        <taxon>Oiketicinae</taxon>
        <taxon>Eumeta</taxon>
    </lineage>
</organism>
<comment type="caution">
    <text evidence="1">The sequence shown here is derived from an EMBL/GenBank/DDBJ whole genome shotgun (WGS) entry which is preliminary data.</text>
</comment>
<evidence type="ECO:0000313" key="2">
    <source>
        <dbReference type="Proteomes" id="UP000299102"/>
    </source>
</evidence>
<protein>
    <recommendedName>
        <fullName evidence="3">Histone-lysine N-methyltransferase SETMAR</fullName>
    </recommendedName>
</protein>
<sequence length="210" mass="24691">MRCSKRSEPDKPSLDLECSKCPSQLFEPARRRWSSVGVRREEERSAYDSFCPRPARVHIKQIPSSCIMRHFLRSKMPIAICSRFRFWLRGRLISPRPKIAEELQISKERVGEIIHEHMNMRKISALGTKMLTPFDKQRRLQTNTRGSRTEATWEVIARSAVLQTMHLSTRRGFRGRPWDTGFSKLTTTLQPRSSSSDYFLFQFKKRVTWS</sequence>
<dbReference type="OrthoDB" id="10017160at2759"/>
<reference evidence="1 2" key="1">
    <citation type="journal article" date="2019" name="Commun. Biol.">
        <title>The bagworm genome reveals a unique fibroin gene that provides high tensile strength.</title>
        <authorList>
            <person name="Kono N."/>
            <person name="Nakamura H."/>
            <person name="Ohtoshi R."/>
            <person name="Tomita M."/>
            <person name="Numata K."/>
            <person name="Arakawa K."/>
        </authorList>
    </citation>
    <scope>NUCLEOTIDE SEQUENCE [LARGE SCALE GENOMIC DNA]</scope>
</reference>
<accession>A0A4C2A099</accession>
<dbReference type="EMBL" id="BGZK01002291">
    <property type="protein sequence ID" value="GBP92629.1"/>
    <property type="molecule type" value="Genomic_DNA"/>
</dbReference>
<proteinExistence type="predicted"/>
<dbReference type="AlphaFoldDB" id="A0A4C2A099"/>
<dbReference type="Proteomes" id="UP000299102">
    <property type="component" value="Unassembled WGS sequence"/>
</dbReference>
<gene>
    <name evidence="1" type="ORF">EVAR_100451_1</name>
</gene>
<evidence type="ECO:0008006" key="3">
    <source>
        <dbReference type="Google" id="ProtNLM"/>
    </source>
</evidence>
<evidence type="ECO:0000313" key="1">
    <source>
        <dbReference type="EMBL" id="GBP92629.1"/>
    </source>
</evidence>
<name>A0A4C2A099_EUMVA</name>
<keyword evidence="2" id="KW-1185">Reference proteome</keyword>